<organism evidence="3 4">
    <name type="scientific">Lactuca saligna</name>
    <name type="common">Willowleaf lettuce</name>
    <dbReference type="NCBI Taxonomy" id="75948"/>
    <lineage>
        <taxon>Eukaryota</taxon>
        <taxon>Viridiplantae</taxon>
        <taxon>Streptophyta</taxon>
        <taxon>Embryophyta</taxon>
        <taxon>Tracheophyta</taxon>
        <taxon>Spermatophyta</taxon>
        <taxon>Magnoliopsida</taxon>
        <taxon>eudicotyledons</taxon>
        <taxon>Gunneridae</taxon>
        <taxon>Pentapetalae</taxon>
        <taxon>asterids</taxon>
        <taxon>campanulids</taxon>
        <taxon>Asterales</taxon>
        <taxon>Asteraceae</taxon>
        <taxon>Cichorioideae</taxon>
        <taxon>Cichorieae</taxon>
        <taxon>Lactucinae</taxon>
        <taxon>Lactuca</taxon>
    </lineage>
</organism>
<sequence>MKETDYHINNVLRMSFNALPSNNDKELLKHIAYFFVGIDKDDSETILNACDTKTRSRITYLVDKCLLSIGLNNELKMQQLIQAMEDGKYVKSHLTSHGSEVDY</sequence>
<reference evidence="3" key="1">
    <citation type="submission" date="2023-04" db="EMBL/GenBank/DDBJ databases">
        <authorList>
            <person name="Vijverberg K."/>
            <person name="Xiong W."/>
            <person name="Schranz E."/>
        </authorList>
    </citation>
    <scope>NUCLEOTIDE SEQUENCE</scope>
</reference>
<protein>
    <recommendedName>
        <fullName evidence="2">Disease resistance protein Roq1-like winged-helix domain-containing protein</fullName>
    </recommendedName>
</protein>
<dbReference type="AlphaFoldDB" id="A0AA35VI84"/>
<dbReference type="EMBL" id="OX465077">
    <property type="protein sequence ID" value="CAI9269408.1"/>
    <property type="molecule type" value="Genomic_DNA"/>
</dbReference>
<keyword evidence="1" id="KW-0677">Repeat</keyword>
<accession>A0AA35VI84</accession>
<name>A0AA35VI84_LACSI</name>
<evidence type="ECO:0000313" key="3">
    <source>
        <dbReference type="EMBL" id="CAI9269408.1"/>
    </source>
</evidence>
<keyword evidence="4" id="KW-1185">Reference proteome</keyword>
<dbReference type="InterPro" id="IPR058192">
    <property type="entry name" value="WHD_ROQ1-like"/>
</dbReference>
<dbReference type="Pfam" id="PF23282">
    <property type="entry name" value="WHD_ROQ1"/>
    <property type="match status" value="1"/>
</dbReference>
<evidence type="ECO:0000313" key="4">
    <source>
        <dbReference type="Proteomes" id="UP001177003"/>
    </source>
</evidence>
<dbReference type="Proteomes" id="UP001177003">
    <property type="component" value="Chromosome 1"/>
</dbReference>
<gene>
    <name evidence="3" type="ORF">LSALG_LOCUS9785</name>
</gene>
<feature type="domain" description="Disease resistance protein Roq1-like winged-helix" evidence="2">
    <location>
        <begin position="22"/>
        <end position="84"/>
    </location>
</feature>
<proteinExistence type="predicted"/>
<evidence type="ECO:0000259" key="2">
    <source>
        <dbReference type="Pfam" id="PF23282"/>
    </source>
</evidence>
<evidence type="ECO:0000256" key="1">
    <source>
        <dbReference type="ARBA" id="ARBA00022737"/>
    </source>
</evidence>